<protein>
    <submittedName>
        <fullName evidence="2">Uncharacterized protein</fullName>
    </submittedName>
</protein>
<evidence type="ECO:0000313" key="3">
    <source>
        <dbReference type="Proteomes" id="UP001266305"/>
    </source>
</evidence>
<dbReference type="Proteomes" id="UP001266305">
    <property type="component" value="Unassembled WGS sequence"/>
</dbReference>
<gene>
    <name evidence="2" type="ORF">P7K49_005426</name>
</gene>
<feature type="region of interest" description="Disordered" evidence="1">
    <location>
        <begin position="53"/>
        <end position="120"/>
    </location>
</feature>
<proteinExistence type="predicted"/>
<organism evidence="2 3">
    <name type="scientific">Saguinus oedipus</name>
    <name type="common">Cotton-top tamarin</name>
    <name type="synonym">Oedipomidas oedipus</name>
    <dbReference type="NCBI Taxonomy" id="9490"/>
    <lineage>
        <taxon>Eukaryota</taxon>
        <taxon>Metazoa</taxon>
        <taxon>Chordata</taxon>
        <taxon>Craniata</taxon>
        <taxon>Vertebrata</taxon>
        <taxon>Euteleostomi</taxon>
        <taxon>Mammalia</taxon>
        <taxon>Eutheria</taxon>
        <taxon>Euarchontoglires</taxon>
        <taxon>Primates</taxon>
        <taxon>Haplorrhini</taxon>
        <taxon>Platyrrhini</taxon>
        <taxon>Cebidae</taxon>
        <taxon>Callitrichinae</taxon>
        <taxon>Saguinus</taxon>
    </lineage>
</organism>
<feature type="region of interest" description="Disordered" evidence="1">
    <location>
        <begin position="1"/>
        <end position="35"/>
    </location>
</feature>
<sequence length="120" mass="12066">MGENKRGRGILRAARKGAVPGRTGLGPDAAAHLPSSQGSCAAFLREGNIVQGGGGAWGKGSRPCRPGLPGLRGASASGPAQACPPRPQVRRVRCSGRTASSRSRRLQAPSSSFLSAPGPG</sequence>
<dbReference type="EMBL" id="JASSZA010000002">
    <property type="protein sequence ID" value="KAK2118539.1"/>
    <property type="molecule type" value="Genomic_DNA"/>
</dbReference>
<accession>A0ABQ9WBV6</accession>
<keyword evidence="3" id="KW-1185">Reference proteome</keyword>
<name>A0ABQ9WBV6_SAGOE</name>
<evidence type="ECO:0000313" key="2">
    <source>
        <dbReference type="EMBL" id="KAK2118539.1"/>
    </source>
</evidence>
<evidence type="ECO:0000256" key="1">
    <source>
        <dbReference type="SAM" id="MobiDB-lite"/>
    </source>
</evidence>
<comment type="caution">
    <text evidence="2">The sequence shown here is derived from an EMBL/GenBank/DDBJ whole genome shotgun (WGS) entry which is preliminary data.</text>
</comment>
<reference evidence="2 3" key="1">
    <citation type="submission" date="2023-05" db="EMBL/GenBank/DDBJ databases">
        <title>B98-5 Cell Line De Novo Hybrid Assembly: An Optical Mapping Approach.</title>
        <authorList>
            <person name="Kananen K."/>
            <person name="Auerbach J.A."/>
            <person name="Kautto E."/>
            <person name="Blachly J.S."/>
        </authorList>
    </citation>
    <scope>NUCLEOTIDE SEQUENCE [LARGE SCALE GENOMIC DNA]</scope>
    <source>
        <strain evidence="2">B95-8</strain>
        <tissue evidence="2">Cell line</tissue>
    </source>
</reference>